<feature type="region of interest" description="Disordered" evidence="1">
    <location>
        <begin position="779"/>
        <end position="810"/>
    </location>
</feature>
<proteinExistence type="predicted"/>
<reference evidence="2 3" key="1">
    <citation type="journal article" date="2019" name="Mol. Biol. Evol.">
        <title>Blast fungal genomes show frequent chromosomal changes, gene gains and losses, and effector gene turnover.</title>
        <authorList>
            <person name="Gomez Luciano L.B."/>
            <person name="Jason Tsai I."/>
            <person name="Chuma I."/>
            <person name="Tosa Y."/>
            <person name="Chen Y.H."/>
            <person name="Li J.Y."/>
            <person name="Li M.Y."/>
            <person name="Jade Lu M.Y."/>
            <person name="Nakayashiki H."/>
            <person name="Li W.H."/>
        </authorList>
    </citation>
    <scope>NUCLEOTIDE SEQUENCE [LARGE SCALE GENOMIC DNA]</scope>
    <source>
        <strain evidence="2">MZ5-1-6</strain>
    </source>
</reference>
<evidence type="ECO:0000256" key="1">
    <source>
        <dbReference type="SAM" id="MobiDB-lite"/>
    </source>
</evidence>
<feature type="compositionally biased region" description="Basic and acidic residues" evidence="1">
    <location>
        <begin position="260"/>
        <end position="276"/>
    </location>
</feature>
<dbReference type="Proteomes" id="UP000294847">
    <property type="component" value="Chromosome 4"/>
</dbReference>
<accession>A0A4P7NIJ9</accession>
<feature type="compositionally biased region" description="Basic and acidic residues" evidence="1">
    <location>
        <begin position="1140"/>
        <end position="1161"/>
    </location>
</feature>
<dbReference type="AlphaFoldDB" id="A0A4P7NIJ9"/>
<dbReference type="AntiFam" id="ANF00142">
    <property type="entry name" value="Shadow ORF (opposite yadG)"/>
</dbReference>
<feature type="compositionally biased region" description="Basic and acidic residues" evidence="1">
    <location>
        <begin position="984"/>
        <end position="1001"/>
    </location>
</feature>
<sequence>MVLRRDGDAIARLGRLAEGLLHNLLALGVEGAGGLVEQQDLGVADQGAGDGDALPLAARQLGAVGAGGGAEPVGQRRDEIPGVGGAEGALNGGVVGDRGVVVDAQGDVLPDGALEERRLLLHQRDDAAVQARVELGQRLPAHADAARRRVVEALQHRDDGGLAAARGADQRDELAALDLEGHVLEHGGVGPEGVGEADVVQVDGPAGAGGAVVVFGSGGHGGLDAGQPEDVVGAVHALGHACVGGGNLAVGHQPGAVPEAESHEPKLDALSRGEPHHHARQRPLGLVDGVIELQRVLGQDGALDGQRRDGADGRDGLGGDGGAGGQAAGRLAVQPGVEAHLQKAAADDDGQASEDDDETQLPTKNDTEDAARGNVEGGGGDEADVEAHELKDGLRVGVDAAGQGANVVLGAVEELEVLAEDLLKDVAAQLVGQDLADDVGVVAQDVVEDKAAGGQDHKHGRQKVAAGQHLVAGEGKDLDHVGHEDGLGREEGAGNDAGADDGEHGEPQARRLPDHAQDGVDEAELGVVLVVVPLELGLDPLLGGGGVLGQGLGLPDNVVLALGVDGVLLLAAVRLRVALVGAGGELLDLDQPRVGAVLLDQALVRALLHDAALGHDHDVVGLADRRELVRNHNRRAPHRRLVQRLLHDALGVRVQGAGGLVQEEHLGLRHHRARDGDALLLPARQQPAALANLGVVALGEFRDEVTVGDVVKDGATEENRFLLGNKGPKDQGIKGLNTYLLHQAHILPQPVQIQGVDRPSIQLDGALVRVIPPLQQTHDGALPRAARPHQSRDLARRHRQRKVVQDRDARPGRVGKVDALELDHALVLLGLDTARVQRVDGALAVDEGKQLGGGRGGAGELDAVGGDLGQAEGGDDDRQQHREDVAAVCHLARRQHAQALPKGQPVAQVDDGVLGREEHAKQERDLVAPPVRLHQKLVKLGHQPLAHLKRVHRADAAQHPLRVGVGLRVLLEDLGLVAGLNEGHHRHEDDAQRGHAADDQRQLPVGQKSNGESADKRRHALDGQPELLRGAVLDQPPVGVGLRGDGAAVANVEVRDLLAKCCLEVLVADVAHHAVGAVRQQRVVDVGHYEPADAKVDVVEAAGFMLELRTCIPKRLNCRPVPRLKVGKYGDELAKDDVLRRHGDARSDGRKHGDGQEHILDRPGISENSPVRLPR</sequence>
<evidence type="ECO:0000313" key="3">
    <source>
        <dbReference type="Proteomes" id="UP000294847"/>
    </source>
</evidence>
<dbReference type="EMBL" id="CP034207">
    <property type="protein sequence ID" value="QBZ61824.1"/>
    <property type="molecule type" value="Genomic_DNA"/>
</dbReference>
<gene>
    <name evidence="2" type="ORF">PoMZ_08782</name>
</gene>
<feature type="compositionally biased region" description="Gly residues" evidence="1">
    <location>
        <begin position="318"/>
        <end position="327"/>
    </location>
</feature>
<feature type="compositionally biased region" description="Basic and acidic residues" evidence="1">
    <location>
        <begin position="305"/>
        <end position="317"/>
    </location>
</feature>
<feature type="region of interest" description="Disordered" evidence="1">
    <location>
        <begin position="984"/>
        <end position="1018"/>
    </location>
</feature>
<evidence type="ECO:0000313" key="2">
    <source>
        <dbReference type="EMBL" id="QBZ61824.1"/>
    </source>
</evidence>
<feature type="region of interest" description="Disordered" evidence="1">
    <location>
        <begin position="1140"/>
        <end position="1175"/>
    </location>
</feature>
<feature type="compositionally biased region" description="Basic and acidic residues" evidence="1">
    <location>
        <begin position="501"/>
        <end position="513"/>
    </location>
</feature>
<feature type="region of interest" description="Disordered" evidence="1">
    <location>
        <begin position="253"/>
        <end position="283"/>
    </location>
</feature>
<feature type="compositionally biased region" description="Acidic residues" evidence="1">
    <location>
        <begin position="347"/>
        <end position="359"/>
    </location>
</feature>
<organism evidence="2 3">
    <name type="scientific">Pyricularia oryzae</name>
    <name type="common">Rice blast fungus</name>
    <name type="synonym">Magnaporthe oryzae</name>
    <dbReference type="NCBI Taxonomy" id="318829"/>
    <lineage>
        <taxon>Eukaryota</taxon>
        <taxon>Fungi</taxon>
        <taxon>Dikarya</taxon>
        <taxon>Ascomycota</taxon>
        <taxon>Pezizomycotina</taxon>
        <taxon>Sordariomycetes</taxon>
        <taxon>Sordariomycetidae</taxon>
        <taxon>Magnaporthales</taxon>
        <taxon>Pyriculariaceae</taxon>
        <taxon>Pyricularia</taxon>
    </lineage>
</organism>
<feature type="region of interest" description="Disordered" evidence="1">
    <location>
        <begin position="474"/>
        <end position="513"/>
    </location>
</feature>
<protein>
    <submittedName>
        <fullName evidence="2">Uncharacterized protein</fullName>
    </submittedName>
</protein>
<dbReference type="AntiFam" id="ANF00095">
    <property type="entry name" value="Shadow ORF (opposite ABC transporters)"/>
</dbReference>
<feature type="compositionally biased region" description="Basic and acidic residues" evidence="1">
    <location>
        <begin position="474"/>
        <end position="492"/>
    </location>
</feature>
<feature type="region of interest" description="Disordered" evidence="1">
    <location>
        <begin position="301"/>
        <end position="328"/>
    </location>
</feature>
<feature type="region of interest" description="Disordered" evidence="1">
    <location>
        <begin position="340"/>
        <end position="383"/>
    </location>
</feature>
<name>A0A4P7NIJ9_PYROR</name>